<dbReference type="EnsemblMetazoa" id="GPPI027457-RA">
    <property type="protein sequence ID" value="GPPI027457-PA"/>
    <property type="gene ID" value="GPPI027457"/>
</dbReference>
<evidence type="ECO:0000256" key="1">
    <source>
        <dbReference type="ARBA" id="ARBA00004123"/>
    </source>
</evidence>
<dbReference type="InterPro" id="IPR021567">
    <property type="entry name" value="LEDGF_IBD"/>
</dbReference>
<comment type="similarity">
    <text evidence="2">Belongs to the HDGF family.</text>
</comment>
<dbReference type="PROSITE" id="PS50812">
    <property type="entry name" value="PWWP"/>
    <property type="match status" value="1"/>
</dbReference>
<comment type="subcellular location">
    <subcellularLocation>
        <location evidence="1">Nucleus</location>
    </subcellularLocation>
</comment>
<dbReference type="Gene3D" id="2.30.30.140">
    <property type="match status" value="1"/>
</dbReference>
<proteinExistence type="inferred from homology"/>
<dbReference type="Pfam" id="PF11467">
    <property type="entry name" value="LEDGF"/>
    <property type="match status" value="1"/>
</dbReference>
<evidence type="ECO:0000259" key="5">
    <source>
        <dbReference type="PROSITE" id="PS50812"/>
    </source>
</evidence>
<evidence type="ECO:0000256" key="4">
    <source>
        <dbReference type="ARBA" id="ARBA00023242"/>
    </source>
</evidence>
<accession>A0A1B0BEK2</accession>
<dbReference type="VEuPathDB" id="VectorBase:GPPI027457"/>
<dbReference type="GO" id="GO:0005634">
    <property type="term" value="C:nucleus"/>
    <property type="evidence" value="ECO:0007669"/>
    <property type="project" value="UniProtKB-SubCell"/>
</dbReference>
<dbReference type="InterPro" id="IPR000313">
    <property type="entry name" value="PWWP_dom"/>
</dbReference>
<reference evidence="6" key="2">
    <citation type="submission" date="2020-05" db="UniProtKB">
        <authorList>
            <consortium name="EnsemblMetazoa"/>
        </authorList>
    </citation>
    <scope>IDENTIFICATION</scope>
    <source>
        <strain evidence="6">IAEA</strain>
    </source>
</reference>
<evidence type="ECO:0000256" key="3">
    <source>
        <dbReference type="ARBA" id="ARBA00023054"/>
    </source>
</evidence>
<dbReference type="PANTHER" id="PTHR12550:SF70">
    <property type="entry name" value="JIL-1 ANCHORING AND STABILIZING PROTEIN, ISOFORM A"/>
    <property type="match status" value="1"/>
</dbReference>
<dbReference type="SMART" id="SM00293">
    <property type="entry name" value="PWWP"/>
    <property type="match status" value="1"/>
</dbReference>
<keyword evidence="3" id="KW-0175">Coiled coil</keyword>
<evidence type="ECO:0000256" key="2">
    <source>
        <dbReference type="ARBA" id="ARBA00005309"/>
    </source>
</evidence>
<keyword evidence="7" id="KW-1185">Reference proteome</keyword>
<dbReference type="STRING" id="67801.A0A1B0BEK2"/>
<sequence>MAKEGKHFNQGDFVFAKMKGYPAWPAQIINYEKKKFVVYFYGTGEIGYMKQTDLFQYLQCKEKFVTEKNLKRKSFREAVNQIEAALHGQDIAREVVLGALNANTLGHITADTLITSRAGKDKSVQTPFNSFADDAASTEDISADVRETTTMAKAHRKENQVVMSPPSSSPSVDQQSIFEQSFESAIEEELEEEDYLLHEYRLVQLTKDIKDCLGLKHADVDRCLEILIEYKELYLNKLMLLRNPECVNTIRVLQKYRGNLKSWNLTAEEEDTFKAKAEIICNDCILIYNNFKSIFEPRSNPIFWQEFCEHVEAYNETIKYANRENHHDGKNSSYSVYEK</sequence>
<keyword evidence="4" id="KW-0539">Nucleus</keyword>
<dbReference type="Gene3D" id="1.20.930.10">
    <property type="entry name" value="Conserved domain common to transcription factors TFIIS, elongin A, CRSP70"/>
    <property type="match status" value="1"/>
</dbReference>
<evidence type="ECO:0000313" key="6">
    <source>
        <dbReference type="EnsemblMetazoa" id="GPPI027457-PA"/>
    </source>
</evidence>
<dbReference type="AlphaFoldDB" id="A0A1B0BEK2"/>
<dbReference type="EMBL" id="JXJN01012914">
    <property type="status" value="NOT_ANNOTATED_CDS"/>
    <property type="molecule type" value="Genomic_DNA"/>
</dbReference>
<dbReference type="Pfam" id="PF00855">
    <property type="entry name" value="PWWP"/>
    <property type="match status" value="1"/>
</dbReference>
<dbReference type="SUPFAM" id="SSF63748">
    <property type="entry name" value="Tudor/PWWP/MBT"/>
    <property type="match status" value="1"/>
</dbReference>
<dbReference type="Proteomes" id="UP000092460">
    <property type="component" value="Unassembled WGS sequence"/>
</dbReference>
<feature type="domain" description="PWWP" evidence="5">
    <location>
        <begin position="10"/>
        <end position="60"/>
    </location>
</feature>
<evidence type="ECO:0000313" key="7">
    <source>
        <dbReference type="Proteomes" id="UP000092460"/>
    </source>
</evidence>
<reference evidence="7" key="1">
    <citation type="submission" date="2015-01" db="EMBL/GenBank/DDBJ databases">
        <authorList>
            <person name="Aksoy S."/>
            <person name="Warren W."/>
            <person name="Wilson R.K."/>
        </authorList>
    </citation>
    <scope>NUCLEOTIDE SEQUENCE [LARGE SCALE GENOMIC DNA]</scope>
    <source>
        <strain evidence="7">IAEA</strain>
    </source>
</reference>
<name>A0A1B0BEK2_9MUSC</name>
<dbReference type="CDD" id="cd05834">
    <property type="entry name" value="PWWP_HRP"/>
    <property type="match status" value="1"/>
</dbReference>
<dbReference type="PANTHER" id="PTHR12550">
    <property type="entry name" value="HEPATOMA-DERIVED GROWTH FACTOR-RELATED"/>
    <property type="match status" value="1"/>
</dbReference>
<organism evidence="6 7">
    <name type="scientific">Glossina palpalis gambiensis</name>
    <dbReference type="NCBI Taxonomy" id="67801"/>
    <lineage>
        <taxon>Eukaryota</taxon>
        <taxon>Metazoa</taxon>
        <taxon>Ecdysozoa</taxon>
        <taxon>Arthropoda</taxon>
        <taxon>Hexapoda</taxon>
        <taxon>Insecta</taxon>
        <taxon>Pterygota</taxon>
        <taxon>Neoptera</taxon>
        <taxon>Endopterygota</taxon>
        <taxon>Diptera</taxon>
        <taxon>Brachycera</taxon>
        <taxon>Muscomorpha</taxon>
        <taxon>Hippoboscoidea</taxon>
        <taxon>Glossinidae</taxon>
        <taxon>Glossina</taxon>
    </lineage>
</organism>
<dbReference type="SUPFAM" id="SSF140576">
    <property type="entry name" value="HIV integrase-binding domain"/>
    <property type="match status" value="1"/>
</dbReference>
<dbReference type="InterPro" id="IPR036218">
    <property type="entry name" value="HIVI-bd_sf"/>
</dbReference>
<dbReference type="InterPro" id="IPR035441">
    <property type="entry name" value="TFIIS/LEDGF_dom_sf"/>
</dbReference>
<protein>
    <recommendedName>
        <fullName evidence="5">PWWP domain-containing protein</fullName>
    </recommendedName>
</protein>